<protein>
    <recommendedName>
        <fullName evidence="1">Circularly permuted ATP-grasp type 2 domain-containing protein</fullName>
    </recommendedName>
</protein>
<dbReference type="PANTHER" id="PTHR34595:SF7">
    <property type="entry name" value="SLL1039 PROTEIN"/>
    <property type="match status" value="1"/>
</dbReference>
<evidence type="ECO:0000259" key="1">
    <source>
        <dbReference type="Pfam" id="PF14403"/>
    </source>
</evidence>
<sequence>MDERKFFDEMAQAGEAPRAPYAEYAEWFSGEDPRTLLKKSAEAETFFRRIGITFNVYGQKDAQERLIPFDIVPRIIAAQEWRVLEKGIEQRVRALNAFLADIYNRQEILKAGRLPEHIISRNAAFLPQMIGMMPPGGVYTHIVGTDLVRTGENEFYVLEDNARTPSGVSYMLENRETMLQMFPELFSKMKVRPVSSYPAELRRSLSDCAPPNFDGVKPSVAVLTPGIHNSAYFEHSFLADQMGAELVEANDLKVIGGKVQMRTTRGYKPIDVIYRRVDDEYLDPLSFNPESMLGVPGIMDVYRAGNITIANAPGTGIADDKALYSYMPDIVEFYTGEKAILKNVPTWRCSEEDSLKYVLDNLADLVVKEVHGSGGYGMLVGPAASKKEIAAFKDKLIARPDNYVAQPTLALSTVPIMTKKGLAPRHVDLRPFVLVAPGRVHITAGGLTRVALKEGSLVVNSSQGGGTKDTWVLGD</sequence>
<dbReference type="PIRSF" id="PIRSF005522">
    <property type="entry name" value="UCP005522"/>
    <property type="match status" value="1"/>
</dbReference>
<dbReference type="Gene3D" id="3.40.50.11290">
    <property type="match status" value="1"/>
</dbReference>
<evidence type="ECO:0000313" key="2">
    <source>
        <dbReference type="EMBL" id="QPM90404.1"/>
    </source>
</evidence>
<dbReference type="OrthoDB" id="9804079at2"/>
<dbReference type="Pfam" id="PF14403">
    <property type="entry name" value="CP_ATPgrasp_2"/>
    <property type="match status" value="1"/>
</dbReference>
<keyword evidence="3" id="KW-1185">Reference proteome</keyword>
<gene>
    <name evidence="2" type="ORF">PSAL_016420</name>
</gene>
<dbReference type="KEGG" id="palw:PSAL_016420"/>
<dbReference type="SUPFAM" id="SSF56059">
    <property type="entry name" value="Glutathione synthetase ATP-binding domain-like"/>
    <property type="match status" value="1"/>
</dbReference>
<dbReference type="EMBL" id="CP060436">
    <property type="protein sequence ID" value="QPM90404.1"/>
    <property type="molecule type" value="Genomic_DNA"/>
</dbReference>
<organism evidence="2 3">
    <name type="scientific">Pseudooceanicola algae</name>
    <dbReference type="NCBI Taxonomy" id="1537215"/>
    <lineage>
        <taxon>Bacteria</taxon>
        <taxon>Pseudomonadati</taxon>
        <taxon>Pseudomonadota</taxon>
        <taxon>Alphaproteobacteria</taxon>
        <taxon>Rhodobacterales</taxon>
        <taxon>Paracoccaceae</taxon>
        <taxon>Pseudooceanicola</taxon>
    </lineage>
</organism>
<feature type="domain" description="Circularly permuted ATP-grasp type 2" evidence="1">
    <location>
        <begin position="73"/>
        <end position="451"/>
    </location>
</feature>
<dbReference type="RefSeq" id="WP_119838940.1">
    <property type="nucleotide sequence ID" value="NZ_CP060436.1"/>
</dbReference>
<dbReference type="AlphaFoldDB" id="A0A418SHD8"/>
<evidence type="ECO:0000313" key="3">
    <source>
        <dbReference type="Proteomes" id="UP000283786"/>
    </source>
</evidence>
<reference evidence="2 3" key="1">
    <citation type="submission" date="2020-08" db="EMBL/GenBank/DDBJ databases">
        <title>Genome sequence of Rhodobacteraceae bacterium Lw-13e.</title>
        <authorList>
            <person name="Poehlein A."/>
            <person name="Wolter L."/>
            <person name="Daniel R."/>
            <person name="Brinkhoff T."/>
        </authorList>
    </citation>
    <scope>NUCLEOTIDE SEQUENCE [LARGE SCALE GENOMIC DNA]</scope>
    <source>
        <strain evidence="2 3">Lw-13e</strain>
    </source>
</reference>
<dbReference type="InterPro" id="IPR025841">
    <property type="entry name" value="CP_ATPgrasp_2"/>
</dbReference>
<dbReference type="Gene3D" id="3.30.1490.270">
    <property type="match status" value="1"/>
</dbReference>
<proteinExistence type="predicted"/>
<name>A0A418SHD8_9RHOB</name>
<accession>A0A418SHD8</accession>
<dbReference type="PANTHER" id="PTHR34595">
    <property type="entry name" value="BLR5612 PROTEIN"/>
    <property type="match status" value="1"/>
</dbReference>
<dbReference type="InterPro" id="IPR016450">
    <property type="entry name" value="UCP005522"/>
</dbReference>
<dbReference type="InterPro" id="IPR051680">
    <property type="entry name" value="ATP-dep_Glu-Cys_Ligase-2"/>
</dbReference>
<dbReference type="Proteomes" id="UP000283786">
    <property type="component" value="Chromosome"/>
</dbReference>